<organism evidence="2 3">
    <name type="scientific">Portunus trituberculatus</name>
    <name type="common">Swimming crab</name>
    <name type="synonym">Neptunus trituberculatus</name>
    <dbReference type="NCBI Taxonomy" id="210409"/>
    <lineage>
        <taxon>Eukaryota</taxon>
        <taxon>Metazoa</taxon>
        <taxon>Ecdysozoa</taxon>
        <taxon>Arthropoda</taxon>
        <taxon>Crustacea</taxon>
        <taxon>Multicrustacea</taxon>
        <taxon>Malacostraca</taxon>
        <taxon>Eumalacostraca</taxon>
        <taxon>Eucarida</taxon>
        <taxon>Decapoda</taxon>
        <taxon>Pleocyemata</taxon>
        <taxon>Brachyura</taxon>
        <taxon>Eubrachyura</taxon>
        <taxon>Portunoidea</taxon>
        <taxon>Portunidae</taxon>
        <taxon>Portuninae</taxon>
        <taxon>Portunus</taxon>
    </lineage>
</organism>
<evidence type="ECO:0000313" key="3">
    <source>
        <dbReference type="Proteomes" id="UP000324222"/>
    </source>
</evidence>
<name>A0A5B7DZ11_PORTR</name>
<feature type="transmembrane region" description="Helical" evidence="1">
    <location>
        <begin position="58"/>
        <end position="79"/>
    </location>
</feature>
<keyword evidence="1" id="KW-1133">Transmembrane helix</keyword>
<dbReference type="Proteomes" id="UP000324222">
    <property type="component" value="Unassembled WGS sequence"/>
</dbReference>
<keyword evidence="3" id="KW-1185">Reference proteome</keyword>
<gene>
    <name evidence="2" type="ORF">E2C01_019647</name>
</gene>
<keyword evidence="1" id="KW-0812">Transmembrane</keyword>
<comment type="caution">
    <text evidence="2">The sequence shown here is derived from an EMBL/GenBank/DDBJ whole genome shotgun (WGS) entry which is preliminary data.</text>
</comment>
<keyword evidence="1" id="KW-0472">Membrane</keyword>
<dbReference type="EMBL" id="VSRR010001607">
    <property type="protein sequence ID" value="MPC26505.1"/>
    <property type="molecule type" value="Genomic_DNA"/>
</dbReference>
<evidence type="ECO:0000256" key="1">
    <source>
        <dbReference type="SAM" id="Phobius"/>
    </source>
</evidence>
<reference evidence="2 3" key="1">
    <citation type="submission" date="2019-05" db="EMBL/GenBank/DDBJ databases">
        <title>Another draft genome of Portunus trituberculatus and its Hox gene families provides insights of decapod evolution.</title>
        <authorList>
            <person name="Jeong J.-H."/>
            <person name="Song I."/>
            <person name="Kim S."/>
            <person name="Choi T."/>
            <person name="Kim D."/>
            <person name="Ryu S."/>
            <person name="Kim W."/>
        </authorList>
    </citation>
    <scope>NUCLEOTIDE SEQUENCE [LARGE SCALE GENOMIC DNA]</scope>
    <source>
        <tissue evidence="2">Muscle</tissue>
    </source>
</reference>
<dbReference type="AlphaFoldDB" id="A0A5B7DZ11"/>
<sequence length="106" mass="11791">MCVKAFWWYFECCIGVVLKKGCSGVASVFGRVFLRCNVKEQMSDSVEVLRVFSMGSSALYIITVVVVMCWGTGEVLGVYHMPKETHRCSSTNAILCCSFLIPLPVH</sequence>
<accession>A0A5B7DZ11</accession>
<protein>
    <submittedName>
        <fullName evidence="2">Uncharacterized protein</fullName>
    </submittedName>
</protein>
<proteinExistence type="predicted"/>
<evidence type="ECO:0000313" key="2">
    <source>
        <dbReference type="EMBL" id="MPC26505.1"/>
    </source>
</evidence>